<keyword evidence="4" id="KW-1003">Cell membrane</keyword>
<feature type="transmembrane region" description="Helical" evidence="12">
    <location>
        <begin position="170"/>
        <end position="191"/>
    </location>
</feature>
<dbReference type="InterPro" id="IPR003855">
    <property type="entry name" value="K+_transporter"/>
</dbReference>
<evidence type="ECO:0000256" key="12">
    <source>
        <dbReference type="SAM" id="Phobius"/>
    </source>
</evidence>
<sequence length="658" mass="75154">MNSKHSLTQKVTLASVLVALGIIYGDIGTSPLYALRAVMGNRKIEEILVYGGVSAIFWTLTLQTSIKYIWLTLKADNNGEGGIFSLYALVRRYGKKLVIPAILGATTLLADGIITPPISVASAVEGLGMVKGLENTIVAGNSLTIGIVIVILSLLFFFQRFGTHIIGRSFGPVMLVWFSMLFLLGVHQITYHPEILKALNPYYAYEMLSQYPAGFWLLGSVFLCTTGAEALYSDLGHCGLKNIRISWVFVKISLVVNYLGQAAWMMHQKSDFLDGKNPFYEIVPDWFLVPSIIIATMATVIASQALISGSYTLINEAMNLNFWPRVAVRQPSEMKGQIYIPSVNTVLWFGCVLMILYFRSSEHMEAAYGFSITITMMMTTVLLGYFLYYRLKWQRWQVIGILTLFSIVETSFFIANVAKIKERWMFLFFELGIFIVMYIWYEARKIHNRYTRFAELGQYTHMLQELSEDDSIPKTATHLIYLTKADRRAQIEEKIIKSIFSKKPKRADVYWFLHLNRTNDPYTLSYTVSELIDDKVIKVNINIGFRIQPKTELLFKKIVQDLVQCQELNLHIRPDGSTKYNSEPDFKFIVIEKYLSVENEFSIRDSLLLNSYYHMKQLGISDEKAFGLDKSDVIVEDVPLVYQPAAPIELQRETYENR</sequence>
<reference evidence="15 16" key="1">
    <citation type="submission" date="2016-11" db="EMBL/GenBank/DDBJ databases">
        <authorList>
            <person name="Jaros S."/>
            <person name="Januszkiewicz K."/>
            <person name="Wedrychowicz H."/>
        </authorList>
    </citation>
    <scope>NUCLEOTIDE SEQUENCE [LARGE SCALE GENOMIC DNA]</scope>
    <source>
        <strain evidence="15 16">DSM 25660</strain>
    </source>
</reference>
<feature type="transmembrane region" description="Helical" evidence="12">
    <location>
        <begin position="424"/>
        <end position="441"/>
    </location>
</feature>
<dbReference type="RefSeq" id="WP_073362400.1">
    <property type="nucleotide sequence ID" value="NZ_FQVQ01000004.1"/>
</dbReference>
<comment type="similarity">
    <text evidence="2">Belongs to the HAK/KUP transporter (TC 2.A.72) family.</text>
</comment>
<evidence type="ECO:0000256" key="1">
    <source>
        <dbReference type="ARBA" id="ARBA00004141"/>
    </source>
</evidence>
<dbReference type="Pfam" id="PF22776">
    <property type="entry name" value="K_trans_C"/>
    <property type="match status" value="1"/>
</dbReference>
<dbReference type="EMBL" id="FQVQ01000004">
    <property type="protein sequence ID" value="SHF17538.1"/>
    <property type="molecule type" value="Genomic_DNA"/>
</dbReference>
<feature type="transmembrane region" description="Helical" evidence="12">
    <location>
        <begin position="137"/>
        <end position="158"/>
    </location>
</feature>
<dbReference type="OrthoDB" id="9805577at2"/>
<dbReference type="InterPro" id="IPR053952">
    <property type="entry name" value="K_trans_C"/>
</dbReference>
<dbReference type="Proteomes" id="UP000184147">
    <property type="component" value="Unassembled WGS sequence"/>
</dbReference>
<dbReference type="GO" id="GO:0015079">
    <property type="term" value="F:potassium ion transmembrane transporter activity"/>
    <property type="evidence" value="ECO:0007669"/>
    <property type="project" value="InterPro"/>
</dbReference>
<dbReference type="AlphaFoldDB" id="A0A1M4ZHV8"/>
<keyword evidence="7" id="KW-0769">Symport</keyword>
<feature type="transmembrane region" description="Helical" evidence="12">
    <location>
        <begin position="286"/>
        <end position="307"/>
    </location>
</feature>
<evidence type="ECO:0000256" key="7">
    <source>
        <dbReference type="ARBA" id="ARBA00022847"/>
    </source>
</evidence>
<evidence type="ECO:0000256" key="2">
    <source>
        <dbReference type="ARBA" id="ARBA00007019"/>
    </source>
</evidence>
<name>A0A1M4ZHV8_9FLAO</name>
<feature type="transmembrane region" description="Helical" evidence="12">
    <location>
        <begin position="211"/>
        <end position="233"/>
    </location>
</feature>
<feature type="transmembrane region" description="Helical" evidence="12">
    <location>
        <begin position="338"/>
        <end position="360"/>
    </location>
</feature>
<feature type="transmembrane region" description="Helical" evidence="12">
    <location>
        <begin position="396"/>
        <end position="418"/>
    </location>
</feature>
<evidence type="ECO:0000313" key="15">
    <source>
        <dbReference type="EMBL" id="SHF17538.1"/>
    </source>
</evidence>
<keyword evidence="3" id="KW-0813">Transport</keyword>
<accession>A0A1M4ZHV8</accession>
<keyword evidence="16" id="KW-1185">Reference proteome</keyword>
<proteinExistence type="inferred from homology"/>
<protein>
    <submittedName>
        <fullName evidence="15">KUP system potassium uptake protein</fullName>
    </submittedName>
</protein>
<evidence type="ECO:0000256" key="10">
    <source>
        <dbReference type="ARBA" id="ARBA00023065"/>
    </source>
</evidence>
<dbReference type="PANTHER" id="PTHR30540">
    <property type="entry name" value="OSMOTIC STRESS POTASSIUM TRANSPORTER"/>
    <property type="match status" value="1"/>
</dbReference>
<feature type="transmembrane region" description="Helical" evidence="12">
    <location>
        <begin position="366"/>
        <end position="389"/>
    </location>
</feature>
<dbReference type="InterPro" id="IPR053951">
    <property type="entry name" value="K_trans_N"/>
</dbReference>
<evidence type="ECO:0000256" key="4">
    <source>
        <dbReference type="ARBA" id="ARBA00022475"/>
    </source>
</evidence>
<evidence type="ECO:0000256" key="8">
    <source>
        <dbReference type="ARBA" id="ARBA00022958"/>
    </source>
</evidence>
<feature type="domain" description="K+ potassium transporter integral membrane" evidence="13">
    <location>
        <begin position="16"/>
        <end position="452"/>
    </location>
</feature>
<evidence type="ECO:0000256" key="9">
    <source>
        <dbReference type="ARBA" id="ARBA00022989"/>
    </source>
</evidence>
<evidence type="ECO:0000256" key="3">
    <source>
        <dbReference type="ARBA" id="ARBA00022448"/>
    </source>
</evidence>
<feature type="transmembrane region" description="Helical" evidence="12">
    <location>
        <begin position="245"/>
        <end position="266"/>
    </location>
</feature>
<evidence type="ECO:0000313" key="16">
    <source>
        <dbReference type="Proteomes" id="UP000184147"/>
    </source>
</evidence>
<feature type="transmembrane region" description="Helical" evidence="12">
    <location>
        <begin position="12"/>
        <end position="35"/>
    </location>
</feature>
<keyword evidence="5" id="KW-0633">Potassium transport</keyword>
<organism evidence="15 16">
    <name type="scientific">Flavobacterium fontis</name>
    <dbReference type="NCBI Taxonomy" id="1124188"/>
    <lineage>
        <taxon>Bacteria</taxon>
        <taxon>Pseudomonadati</taxon>
        <taxon>Bacteroidota</taxon>
        <taxon>Flavobacteriia</taxon>
        <taxon>Flavobacteriales</taxon>
        <taxon>Flavobacteriaceae</taxon>
        <taxon>Flavobacterium</taxon>
    </lineage>
</organism>
<keyword evidence="8" id="KW-0630">Potassium</keyword>
<keyword evidence="9 12" id="KW-1133">Transmembrane helix</keyword>
<dbReference type="GO" id="GO:0015293">
    <property type="term" value="F:symporter activity"/>
    <property type="evidence" value="ECO:0007669"/>
    <property type="project" value="UniProtKB-KW"/>
</dbReference>
<keyword evidence="10" id="KW-0406">Ion transport</keyword>
<feature type="domain" description="K+ potassium transporter C-terminal" evidence="14">
    <location>
        <begin position="477"/>
        <end position="634"/>
    </location>
</feature>
<evidence type="ECO:0000256" key="11">
    <source>
        <dbReference type="ARBA" id="ARBA00023136"/>
    </source>
</evidence>
<feature type="transmembrane region" description="Helical" evidence="12">
    <location>
        <begin position="47"/>
        <end position="70"/>
    </location>
</feature>
<keyword evidence="6 12" id="KW-0812">Transmembrane</keyword>
<dbReference type="PANTHER" id="PTHR30540:SF79">
    <property type="entry name" value="LOW AFFINITY POTASSIUM TRANSPORT SYSTEM PROTEIN KUP"/>
    <property type="match status" value="1"/>
</dbReference>
<dbReference type="STRING" id="1124188.SAMN05444377_104190"/>
<keyword evidence="11 12" id="KW-0472">Membrane</keyword>
<gene>
    <name evidence="15" type="ORF">SAMN05444377_104190</name>
</gene>
<evidence type="ECO:0000256" key="6">
    <source>
        <dbReference type="ARBA" id="ARBA00022692"/>
    </source>
</evidence>
<dbReference type="GO" id="GO:0016020">
    <property type="term" value="C:membrane"/>
    <property type="evidence" value="ECO:0007669"/>
    <property type="project" value="UniProtKB-SubCell"/>
</dbReference>
<evidence type="ECO:0000256" key="5">
    <source>
        <dbReference type="ARBA" id="ARBA00022538"/>
    </source>
</evidence>
<dbReference type="Pfam" id="PF02705">
    <property type="entry name" value="K_trans"/>
    <property type="match status" value="1"/>
</dbReference>
<evidence type="ECO:0000259" key="13">
    <source>
        <dbReference type="Pfam" id="PF02705"/>
    </source>
</evidence>
<evidence type="ECO:0000259" key="14">
    <source>
        <dbReference type="Pfam" id="PF22776"/>
    </source>
</evidence>
<comment type="subcellular location">
    <subcellularLocation>
        <location evidence="1">Membrane</location>
        <topology evidence="1">Multi-pass membrane protein</topology>
    </subcellularLocation>
</comment>